<dbReference type="InParanoid" id="A0A401GYQ3"/>
<dbReference type="Pfam" id="PF12796">
    <property type="entry name" value="Ank_2"/>
    <property type="match status" value="1"/>
</dbReference>
<dbReference type="InterPro" id="IPR036770">
    <property type="entry name" value="Ankyrin_rpt-contain_sf"/>
</dbReference>
<dbReference type="RefSeq" id="XP_027618210.1">
    <property type="nucleotide sequence ID" value="XM_027762409.1"/>
</dbReference>
<evidence type="ECO:0000313" key="7">
    <source>
        <dbReference type="EMBL" id="GBE87297.1"/>
    </source>
</evidence>
<dbReference type="GO" id="GO:0008270">
    <property type="term" value="F:zinc ion binding"/>
    <property type="evidence" value="ECO:0007669"/>
    <property type="project" value="UniProtKB-KW"/>
</dbReference>
<dbReference type="PROSITE" id="PS50088">
    <property type="entry name" value="ANK_REPEAT"/>
    <property type="match status" value="2"/>
</dbReference>
<dbReference type="Gene3D" id="1.25.40.20">
    <property type="entry name" value="Ankyrin repeat-containing domain"/>
    <property type="match status" value="1"/>
</dbReference>
<comment type="caution">
    <text evidence="7">The sequence shown here is derived from an EMBL/GenBank/DDBJ whole genome shotgun (WGS) entry which is preliminary data.</text>
</comment>
<keyword evidence="8" id="KW-1185">Reference proteome</keyword>
<evidence type="ECO:0000256" key="3">
    <source>
        <dbReference type="ARBA" id="ARBA00022833"/>
    </source>
</evidence>
<dbReference type="SUPFAM" id="SSF144232">
    <property type="entry name" value="HIT/MYND zinc finger-like"/>
    <property type="match status" value="1"/>
</dbReference>
<sequence>MQRGSAGFTVTAEMEAILRHPGYISCDAGGQRLRDLYQSQSAAFDYNLYNPFARCCFLGLIRNVSRMVERGEAPDLTGTETPYKFGYLTIAVTGCVMNMTPPPVCDYVSVVKCLLSSGAPPNSEDIVGYSALHHAAMNNGHRDNPILLELMRILLKNGANANHQNRYGEVPISGAFQHEEIGAIDILMEYGADLEMADADGVKPNPFFIKCGAKVTAAVTKWLRKRTGEEAPMGDTKMCSRCGRKGGSLKMCAKCHVARYCSTECQHAHWSTHKLTCQPFDASNTVTVRPSYSAPGTMMSTADFSRQALGIPTEPTPASHQRAARAPKLRPEEAKAMIIKVQVPYSVLADSPSTISRADMLVYTKKRDFVCNIKHSGNAAAYSRISQVVRSRGVGGAKAYFPAELKGKYELIIKIGEVLAEQPF</sequence>
<proteinExistence type="predicted"/>
<dbReference type="SUPFAM" id="SSF48403">
    <property type="entry name" value="Ankyrin repeat"/>
    <property type="match status" value="1"/>
</dbReference>
<evidence type="ECO:0000256" key="2">
    <source>
        <dbReference type="ARBA" id="ARBA00022771"/>
    </source>
</evidence>
<dbReference type="SMART" id="SM00248">
    <property type="entry name" value="ANK"/>
    <property type="match status" value="3"/>
</dbReference>
<keyword evidence="1" id="KW-0479">Metal-binding</keyword>
<accession>A0A401GYQ3</accession>
<dbReference type="InterPro" id="IPR039323">
    <property type="entry name" value="ANKRD_45/46/60"/>
</dbReference>
<evidence type="ECO:0000256" key="5">
    <source>
        <dbReference type="PROSITE-ProRule" id="PRU00134"/>
    </source>
</evidence>
<dbReference type="GeneID" id="38784214"/>
<evidence type="ECO:0000259" key="6">
    <source>
        <dbReference type="PROSITE" id="PS50865"/>
    </source>
</evidence>
<feature type="repeat" description="ANK" evidence="4">
    <location>
        <begin position="127"/>
        <end position="166"/>
    </location>
</feature>
<dbReference type="PANTHER" id="PTHR22677:SF4">
    <property type="entry name" value="USHER SYNDROME TYPE-1G PROTEIN-LIKE PROTEIN"/>
    <property type="match status" value="1"/>
</dbReference>
<keyword evidence="4" id="KW-0040">ANK repeat</keyword>
<organism evidence="7 8">
    <name type="scientific">Sparassis crispa</name>
    <dbReference type="NCBI Taxonomy" id="139825"/>
    <lineage>
        <taxon>Eukaryota</taxon>
        <taxon>Fungi</taxon>
        <taxon>Dikarya</taxon>
        <taxon>Basidiomycota</taxon>
        <taxon>Agaricomycotina</taxon>
        <taxon>Agaricomycetes</taxon>
        <taxon>Polyporales</taxon>
        <taxon>Sparassidaceae</taxon>
        <taxon>Sparassis</taxon>
    </lineage>
</organism>
<dbReference type="PROSITE" id="PS50865">
    <property type="entry name" value="ZF_MYND_2"/>
    <property type="match status" value="1"/>
</dbReference>
<dbReference type="OrthoDB" id="194358at2759"/>
<dbReference type="AlphaFoldDB" id="A0A401GYQ3"/>
<dbReference type="Gene3D" id="6.10.140.2220">
    <property type="match status" value="1"/>
</dbReference>
<evidence type="ECO:0000313" key="8">
    <source>
        <dbReference type="Proteomes" id="UP000287166"/>
    </source>
</evidence>
<dbReference type="InterPro" id="IPR002110">
    <property type="entry name" value="Ankyrin_rpt"/>
</dbReference>
<gene>
    <name evidence="7" type="ORF">SCP_1005450</name>
</gene>
<dbReference type="STRING" id="139825.A0A401GYQ3"/>
<evidence type="ECO:0000256" key="4">
    <source>
        <dbReference type="PROSITE-ProRule" id="PRU00023"/>
    </source>
</evidence>
<keyword evidence="3" id="KW-0862">Zinc</keyword>
<feature type="repeat" description="ANK" evidence="4">
    <location>
        <begin position="167"/>
        <end position="199"/>
    </location>
</feature>
<evidence type="ECO:0000256" key="1">
    <source>
        <dbReference type="ARBA" id="ARBA00022723"/>
    </source>
</evidence>
<reference evidence="7 8" key="1">
    <citation type="journal article" date="2018" name="Sci. Rep.">
        <title>Genome sequence of the cauliflower mushroom Sparassis crispa (Hanabiratake) and its association with beneficial usage.</title>
        <authorList>
            <person name="Kiyama R."/>
            <person name="Furutani Y."/>
            <person name="Kawaguchi K."/>
            <person name="Nakanishi T."/>
        </authorList>
    </citation>
    <scope>NUCLEOTIDE SEQUENCE [LARGE SCALE GENOMIC DNA]</scope>
</reference>
<dbReference type="PROSITE" id="PS01360">
    <property type="entry name" value="ZF_MYND_1"/>
    <property type="match status" value="1"/>
</dbReference>
<dbReference type="EMBL" id="BFAD01000010">
    <property type="protein sequence ID" value="GBE87297.1"/>
    <property type="molecule type" value="Genomic_DNA"/>
</dbReference>
<dbReference type="PANTHER" id="PTHR22677">
    <property type="entry name" value="ANKYRIN REPEAT DOMAIN-CONTAINING PROTEIN 60"/>
    <property type="match status" value="1"/>
</dbReference>
<dbReference type="Proteomes" id="UP000287166">
    <property type="component" value="Unassembled WGS sequence"/>
</dbReference>
<dbReference type="InterPro" id="IPR002893">
    <property type="entry name" value="Znf_MYND"/>
</dbReference>
<name>A0A401GYQ3_9APHY</name>
<dbReference type="Pfam" id="PF01753">
    <property type="entry name" value="zf-MYND"/>
    <property type="match status" value="1"/>
</dbReference>
<keyword evidence="2 5" id="KW-0863">Zinc-finger</keyword>
<feature type="domain" description="MYND-type" evidence="6">
    <location>
        <begin position="239"/>
        <end position="277"/>
    </location>
</feature>
<protein>
    <submittedName>
        <fullName evidence="7">Ankyrin</fullName>
    </submittedName>
</protein>